<protein>
    <recommendedName>
        <fullName evidence="1">Restriction endonuclease type II EcoRII N-terminal domain-containing protein</fullName>
    </recommendedName>
</protein>
<name>A0A933LP93_UNCTE</name>
<feature type="domain" description="Restriction endonuclease type II EcoRII N-terminal" evidence="1">
    <location>
        <begin position="12"/>
        <end position="89"/>
    </location>
</feature>
<sequence>MSDNIARPRAITKVLSRNDTGETGGHQAGILVPKDPQILSFFPSLDSSTKNPRVWLHLKDPQGRLWKFSFIYYNNSRFGGTRNEYRLTWMTAFIKHFNLKTGDKLTLLRNDDDGYNINYEREATMQSDVLRLGSSWKIVRI</sequence>
<evidence type="ECO:0000313" key="3">
    <source>
        <dbReference type="Proteomes" id="UP000772181"/>
    </source>
</evidence>
<organism evidence="2 3">
    <name type="scientific">Tectimicrobiota bacterium</name>
    <dbReference type="NCBI Taxonomy" id="2528274"/>
    <lineage>
        <taxon>Bacteria</taxon>
        <taxon>Pseudomonadati</taxon>
        <taxon>Nitrospinota/Tectimicrobiota group</taxon>
        <taxon>Candidatus Tectimicrobiota</taxon>
    </lineage>
</organism>
<dbReference type="InterPro" id="IPR023372">
    <property type="entry name" value="Rest_endonuc_II_EcoRII_N"/>
</dbReference>
<dbReference type="Pfam" id="PF09217">
    <property type="entry name" value="EcoRII-N"/>
    <property type="match status" value="1"/>
</dbReference>
<accession>A0A933LP93</accession>
<evidence type="ECO:0000313" key="2">
    <source>
        <dbReference type="EMBL" id="MBI4594898.1"/>
    </source>
</evidence>
<gene>
    <name evidence="2" type="ORF">HY730_00795</name>
</gene>
<dbReference type="EMBL" id="JACQWF010000035">
    <property type="protein sequence ID" value="MBI4594898.1"/>
    <property type="molecule type" value="Genomic_DNA"/>
</dbReference>
<dbReference type="InterPro" id="IPR015300">
    <property type="entry name" value="DNA-bd_pseudobarrel_sf"/>
</dbReference>
<reference evidence="2" key="1">
    <citation type="submission" date="2020-07" db="EMBL/GenBank/DDBJ databases">
        <title>Huge and variable diversity of episymbiotic CPR bacteria and DPANN archaea in groundwater ecosystems.</title>
        <authorList>
            <person name="He C.Y."/>
            <person name="Keren R."/>
            <person name="Whittaker M."/>
            <person name="Farag I.F."/>
            <person name="Doudna J."/>
            <person name="Cate J.H.D."/>
            <person name="Banfield J.F."/>
        </authorList>
    </citation>
    <scope>NUCLEOTIDE SEQUENCE</scope>
    <source>
        <strain evidence="2">NC_groundwater_1482_Ag_S-0.65um_47_24</strain>
    </source>
</reference>
<proteinExistence type="predicted"/>
<dbReference type="Gene3D" id="2.40.330.10">
    <property type="entry name" value="DNA-binding pseudobarrel domain"/>
    <property type="match status" value="1"/>
</dbReference>
<dbReference type="Proteomes" id="UP000772181">
    <property type="component" value="Unassembled WGS sequence"/>
</dbReference>
<dbReference type="AlphaFoldDB" id="A0A933LP93"/>
<comment type="caution">
    <text evidence="2">The sequence shown here is derived from an EMBL/GenBank/DDBJ whole genome shotgun (WGS) entry which is preliminary data.</text>
</comment>
<evidence type="ECO:0000259" key="1">
    <source>
        <dbReference type="Pfam" id="PF09217"/>
    </source>
</evidence>
<dbReference type="SUPFAM" id="SSF101936">
    <property type="entry name" value="DNA-binding pseudobarrel domain"/>
    <property type="match status" value="1"/>
</dbReference>